<protein>
    <submittedName>
        <fullName evidence="1">Uncharacterized protein</fullName>
    </submittedName>
</protein>
<sequence length="157" mass="18890">MLQRIYDFCSRYRAGNKKQVDEKFRMVSQEGFLWYQHDIDNHLQKDYTAKFSWFQNNSHDRQKTLFMIPVQYIEHWLRYLKLRQDNPKLTKKESLETKPGSEAKRAVYGIPEVVIAISNPIVTNITTHFEIEWLESRSDSFRHFHSQIQSFLTPFVS</sequence>
<proteinExistence type="predicted"/>
<name>A0A7U4E6Y1_RUNSL</name>
<evidence type="ECO:0000313" key="1">
    <source>
        <dbReference type="EMBL" id="AEI50088.1"/>
    </source>
</evidence>
<dbReference type="KEGG" id="rsi:Runsl_3730"/>
<organism evidence="1 2">
    <name type="scientific">Runella slithyformis (strain ATCC 29530 / DSM 19594 / LMG 11500 / NCIMB 11436 / LSU 4)</name>
    <dbReference type="NCBI Taxonomy" id="761193"/>
    <lineage>
        <taxon>Bacteria</taxon>
        <taxon>Pseudomonadati</taxon>
        <taxon>Bacteroidota</taxon>
        <taxon>Cytophagia</taxon>
        <taxon>Cytophagales</taxon>
        <taxon>Spirosomataceae</taxon>
        <taxon>Runella</taxon>
    </lineage>
</organism>
<dbReference type="AlphaFoldDB" id="A0A7U4E6Y1"/>
<dbReference type="Proteomes" id="UP000000493">
    <property type="component" value="Chromosome"/>
</dbReference>
<dbReference type="RefSeq" id="WP_013929391.1">
    <property type="nucleotide sequence ID" value="NC_015703.1"/>
</dbReference>
<reference evidence="2" key="1">
    <citation type="submission" date="2011-06" db="EMBL/GenBank/DDBJ databases">
        <title>The complete genome of chromosome of Runella slithyformis DSM 19594.</title>
        <authorList>
            <consortium name="US DOE Joint Genome Institute (JGI-PGF)"/>
            <person name="Lucas S."/>
            <person name="Han J."/>
            <person name="Lapidus A."/>
            <person name="Bruce D."/>
            <person name="Goodwin L."/>
            <person name="Pitluck S."/>
            <person name="Peters L."/>
            <person name="Kyrpides N."/>
            <person name="Mavromatis K."/>
            <person name="Ivanova N."/>
            <person name="Ovchinnikova G."/>
            <person name="Zhang X."/>
            <person name="Misra M."/>
            <person name="Detter J.C."/>
            <person name="Tapia R."/>
            <person name="Han C."/>
            <person name="Land M."/>
            <person name="Hauser L."/>
            <person name="Markowitz V."/>
            <person name="Cheng J.-F."/>
            <person name="Hugenholtz P."/>
            <person name="Woyke T."/>
            <person name="Wu D."/>
            <person name="Tindall B."/>
            <person name="Faehrich R."/>
            <person name="Brambilla E."/>
            <person name="Klenk H.-P."/>
            <person name="Eisen J.A."/>
        </authorList>
    </citation>
    <scope>NUCLEOTIDE SEQUENCE [LARGE SCALE GENOMIC DNA]</scope>
    <source>
        <strain evidence="2">ATCC 29530 / DSM 19594 / LMG 11500 / NCIMB 11436 / LSU 4</strain>
    </source>
</reference>
<gene>
    <name evidence="1" type="ordered locus">Runsl_3730</name>
</gene>
<accession>A0A7U4E6Y1</accession>
<evidence type="ECO:0000313" key="2">
    <source>
        <dbReference type="Proteomes" id="UP000000493"/>
    </source>
</evidence>
<dbReference type="EMBL" id="CP002859">
    <property type="protein sequence ID" value="AEI50088.1"/>
    <property type="molecule type" value="Genomic_DNA"/>
</dbReference>
<reference evidence="1 2" key="2">
    <citation type="journal article" date="2012" name="Stand. Genomic Sci.">
        <title>Complete genome sequence of the aquatic bacterium Runella slithyformis type strain (LSU 4(T)).</title>
        <authorList>
            <person name="Copeland A."/>
            <person name="Zhang X."/>
            <person name="Misra M."/>
            <person name="Lapidus A."/>
            <person name="Nolan M."/>
            <person name="Lucas S."/>
            <person name="Deshpande S."/>
            <person name="Cheng J.F."/>
            <person name="Tapia R."/>
            <person name="Goodwin L.A."/>
            <person name="Pitluck S."/>
            <person name="Liolios K."/>
            <person name="Pagani I."/>
            <person name="Ivanova N."/>
            <person name="Mikhailova N."/>
            <person name="Pati A."/>
            <person name="Chen A."/>
            <person name="Palaniappan K."/>
            <person name="Land M."/>
            <person name="Hauser L."/>
            <person name="Pan C."/>
            <person name="Jeffries C.D."/>
            <person name="Detter J.C."/>
            <person name="Brambilla E.M."/>
            <person name="Rohde M."/>
            <person name="Djao O.D."/>
            <person name="Goker M."/>
            <person name="Sikorski J."/>
            <person name="Tindall B.J."/>
            <person name="Woyke T."/>
            <person name="Bristow J."/>
            <person name="Eisen J.A."/>
            <person name="Markowitz V."/>
            <person name="Hugenholtz P."/>
            <person name="Kyrpides N.C."/>
            <person name="Klenk H.P."/>
            <person name="Mavromatis K."/>
        </authorList>
    </citation>
    <scope>NUCLEOTIDE SEQUENCE [LARGE SCALE GENOMIC DNA]</scope>
    <source>
        <strain evidence="2">ATCC 29530 / DSM 19594 / LMG 11500 / NCIMB 11436 / LSU 4</strain>
    </source>
</reference>
<keyword evidence="2" id="KW-1185">Reference proteome</keyword>